<evidence type="ECO:0000259" key="1">
    <source>
        <dbReference type="PROSITE" id="PS51192"/>
    </source>
</evidence>
<dbReference type="GO" id="GO:0005524">
    <property type="term" value="F:ATP binding"/>
    <property type="evidence" value="ECO:0007669"/>
    <property type="project" value="InterPro"/>
</dbReference>
<dbReference type="PROSITE" id="PS51192">
    <property type="entry name" value="HELICASE_ATP_BIND_1"/>
    <property type="match status" value="1"/>
</dbReference>
<proteinExistence type="predicted"/>
<organism evidence="3 4">
    <name type="scientific">Portibacter lacus</name>
    <dbReference type="NCBI Taxonomy" id="1099794"/>
    <lineage>
        <taxon>Bacteria</taxon>
        <taxon>Pseudomonadati</taxon>
        <taxon>Bacteroidota</taxon>
        <taxon>Saprospiria</taxon>
        <taxon>Saprospirales</taxon>
        <taxon>Haliscomenobacteraceae</taxon>
        <taxon>Portibacter</taxon>
    </lineage>
</organism>
<dbReference type="GO" id="GO:0016787">
    <property type="term" value="F:hydrolase activity"/>
    <property type="evidence" value="ECO:0007669"/>
    <property type="project" value="InterPro"/>
</dbReference>
<feature type="domain" description="Helicase C-terminal" evidence="2">
    <location>
        <begin position="148"/>
        <end position="332"/>
    </location>
</feature>
<dbReference type="InterPro" id="IPR050742">
    <property type="entry name" value="Helicase_Restrict-Modif_Enz"/>
</dbReference>
<keyword evidence="3" id="KW-0067">ATP-binding</keyword>
<reference evidence="3" key="2">
    <citation type="submission" date="2023-01" db="EMBL/GenBank/DDBJ databases">
        <title>Draft genome sequence of Portibacter lacus strain NBRC 108769.</title>
        <authorList>
            <person name="Sun Q."/>
            <person name="Mori K."/>
        </authorList>
    </citation>
    <scope>NUCLEOTIDE SEQUENCE</scope>
    <source>
        <strain evidence="3">NBRC 108769</strain>
    </source>
</reference>
<evidence type="ECO:0000313" key="3">
    <source>
        <dbReference type="EMBL" id="GLR16427.1"/>
    </source>
</evidence>
<dbReference type="EMBL" id="BSOH01000005">
    <property type="protein sequence ID" value="GLR16427.1"/>
    <property type="molecule type" value="Genomic_DNA"/>
</dbReference>
<dbReference type="InterPro" id="IPR014001">
    <property type="entry name" value="Helicase_ATP-bd"/>
</dbReference>
<dbReference type="Proteomes" id="UP001156666">
    <property type="component" value="Unassembled WGS sequence"/>
</dbReference>
<dbReference type="SUPFAM" id="SSF52540">
    <property type="entry name" value="P-loop containing nucleoside triphosphate hydrolases"/>
    <property type="match status" value="1"/>
</dbReference>
<evidence type="ECO:0000259" key="2">
    <source>
        <dbReference type="PROSITE" id="PS51194"/>
    </source>
</evidence>
<dbReference type="GO" id="GO:0003677">
    <property type="term" value="F:DNA binding"/>
    <property type="evidence" value="ECO:0007669"/>
    <property type="project" value="InterPro"/>
</dbReference>
<dbReference type="PROSITE" id="PS51194">
    <property type="entry name" value="HELICASE_CTER"/>
    <property type="match status" value="1"/>
</dbReference>
<dbReference type="Pfam" id="PF04851">
    <property type="entry name" value="ResIII"/>
    <property type="match status" value="1"/>
</dbReference>
<accession>A0AA37SMC6</accession>
<dbReference type="InterPro" id="IPR027417">
    <property type="entry name" value="P-loop_NTPase"/>
</dbReference>
<keyword evidence="4" id="KW-1185">Reference proteome</keyword>
<dbReference type="GO" id="GO:0005829">
    <property type="term" value="C:cytosol"/>
    <property type="evidence" value="ECO:0007669"/>
    <property type="project" value="TreeGrafter"/>
</dbReference>
<dbReference type="Gene3D" id="3.40.50.300">
    <property type="entry name" value="P-loop containing nucleotide triphosphate hydrolases"/>
    <property type="match status" value="2"/>
</dbReference>
<keyword evidence="3" id="KW-0547">Nucleotide-binding</keyword>
<dbReference type="Pfam" id="PF00271">
    <property type="entry name" value="Helicase_C"/>
    <property type="match status" value="1"/>
</dbReference>
<sequence>MLTEFGVENLVIESSVKTLPKDNPYFCFVAMVETLNNRLNDKDMVMSDIGLVIIDEAHYNSFTKLFKFFKKTTILGVTATPLSSNIKLPMNENYDDLIVGPQINDLISQQFLASAKISVYNVGLGSLKIGMNGDYTVSSSDRLYADFNMRSLLLRAYKEKALGSKTLIFNNGIKTSQQVYLTFKEAGYDIRHLDNKNSAKERKEILKWFKKTPDAILTSVSILTTGFDEPTIDTIIMNRATKSLTLYFQMIGRGSRITGDKKDFTIIDLGNNVARFGPWNAPVDWQKIFQSPDLFYQNLVMDEDIERQFRYVMPDELREQFKNSEEVDFDIYAEYDKNVAKHGKPTEVLALSLDQHTEIIKENAPDLMTALSLARLLEHDISQRIKHYSYCITKSTLNYRRWLRDDYVSKLRARLMKEY</sequence>
<gene>
    <name evidence="3" type="ORF">GCM10007940_10420</name>
</gene>
<keyword evidence="3" id="KW-0347">Helicase</keyword>
<dbReference type="PANTHER" id="PTHR47396">
    <property type="entry name" value="TYPE I RESTRICTION ENZYME ECOKI R PROTEIN"/>
    <property type="match status" value="1"/>
</dbReference>
<feature type="domain" description="Helicase ATP-binding" evidence="1">
    <location>
        <begin position="1"/>
        <end position="99"/>
    </location>
</feature>
<reference evidence="3" key="1">
    <citation type="journal article" date="2014" name="Int. J. Syst. Evol. Microbiol.">
        <title>Complete genome sequence of Corynebacterium casei LMG S-19264T (=DSM 44701T), isolated from a smear-ripened cheese.</title>
        <authorList>
            <consortium name="US DOE Joint Genome Institute (JGI-PGF)"/>
            <person name="Walter F."/>
            <person name="Albersmeier A."/>
            <person name="Kalinowski J."/>
            <person name="Ruckert C."/>
        </authorList>
    </citation>
    <scope>NUCLEOTIDE SEQUENCE</scope>
    <source>
        <strain evidence="3">NBRC 108769</strain>
    </source>
</reference>
<dbReference type="InterPro" id="IPR006935">
    <property type="entry name" value="Helicase/UvrB_N"/>
</dbReference>
<dbReference type="PANTHER" id="PTHR47396:SF1">
    <property type="entry name" value="ATP-DEPENDENT HELICASE IRC3-RELATED"/>
    <property type="match status" value="1"/>
</dbReference>
<evidence type="ECO:0000313" key="4">
    <source>
        <dbReference type="Proteomes" id="UP001156666"/>
    </source>
</evidence>
<dbReference type="CDD" id="cd18799">
    <property type="entry name" value="SF2_C_EcoAI-like"/>
    <property type="match status" value="1"/>
</dbReference>
<dbReference type="AlphaFoldDB" id="A0AA37SMC6"/>
<keyword evidence="3" id="KW-0378">Hydrolase</keyword>
<dbReference type="GO" id="GO:0004386">
    <property type="term" value="F:helicase activity"/>
    <property type="evidence" value="ECO:0007669"/>
    <property type="project" value="UniProtKB-KW"/>
</dbReference>
<name>A0AA37SMC6_9BACT</name>
<protein>
    <submittedName>
        <fullName evidence="3">DEAD/DEAH box helicase</fullName>
    </submittedName>
</protein>
<comment type="caution">
    <text evidence="3">The sequence shown here is derived from an EMBL/GenBank/DDBJ whole genome shotgun (WGS) entry which is preliminary data.</text>
</comment>
<dbReference type="SMART" id="SM00490">
    <property type="entry name" value="HELICc"/>
    <property type="match status" value="1"/>
</dbReference>
<dbReference type="InterPro" id="IPR001650">
    <property type="entry name" value="Helicase_C-like"/>
</dbReference>